<name>A0A8A4TPB2_SULCO</name>
<organism evidence="1 2">
    <name type="scientific">Sulfidibacter corallicola</name>
    <dbReference type="NCBI Taxonomy" id="2818388"/>
    <lineage>
        <taxon>Bacteria</taxon>
        <taxon>Pseudomonadati</taxon>
        <taxon>Acidobacteriota</taxon>
        <taxon>Holophagae</taxon>
        <taxon>Acanthopleuribacterales</taxon>
        <taxon>Acanthopleuribacteraceae</taxon>
        <taxon>Sulfidibacter</taxon>
    </lineage>
</organism>
<keyword evidence="2" id="KW-1185">Reference proteome</keyword>
<accession>A0A8A4TPB2</accession>
<proteinExistence type="predicted"/>
<protein>
    <submittedName>
        <fullName evidence="1">Uncharacterized protein</fullName>
    </submittedName>
</protein>
<dbReference type="KEGG" id="scor:J3U87_00555"/>
<sequence>MIKTVKGWHIRLLREQGVVASALYQCLTRNAFPSHRFPVDRRFLYGVSPTRPYTFWTATDHPRSVIAREAIAWCQIGMAISLTCLKGTHAATLAEAEARWLRMPFPNSAIQMGNLFIAWTYRYANQTWAQLQRQILQQREAMAKEGITSRWILPATQMEPLPPDLGFKMADHTTLSYVLDPRVRDPIIGLDIDDITLQNRKARA</sequence>
<evidence type="ECO:0000313" key="1">
    <source>
        <dbReference type="EMBL" id="QTD50932.1"/>
    </source>
</evidence>
<dbReference type="AlphaFoldDB" id="A0A8A4TPB2"/>
<dbReference type="RefSeq" id="WP_237381069.1">
    <property type="nucleotide sequence ID" value="NZ_CP071793.1"/>
</dbReference>
<dbReference type="EMBL" id="CP071793">
    <property type="protein sequence ID" value="QTD50932.1"/>
    <property type="molecule type" value="Genomic_DNA"/>
</dbReference>
<evidence type="ECO:0000313" key="2">
    <source>
        <dbReference type="Proteomes" id="UP000663929"/>
    </source>
</evidence>
<dbReference type="Proteomes" id="UP000663929">
    <property type="component" value="Chromosome"/>
</dbReference>
<gene>
    <name evidence="1" type="ORF">J3U87_00555</name>
</gene>
<reference evidence="1" key="1">
    <citation type="submission" date="2021-03" db="EMBL/GenBank/DDBJ databases">
        <title>Acanthopleuribacteraceae sp. M133.</title>
        <authorList>
            <person name="Wang G."/>
        </authorList>
    </citation>
    <scope>NUCLEOTIDE SEQUENCE</scope>
    <source>
        <strain evidence="1">M133</strain>
    </source>
</reference>